<reference evidence="1 2" key="1">
    <citation type="journal article" date="2019" name="Nat. Ecol. Evol.">
        <title>Megaphylogeny resolves global patterns of mushroom evolution.</title>
        <authorList>
            <person name="Varga T."/>
            <person name="Krizsan K."/>
            <person name="Foldi C."/>
            <person name="Dima B."/>
            <person name="Sanchez-Garcia M."/>
            <person name="Sanchez-Ramirez S."/>
            <person name="Szollosi G.J."/>
            <person name="Szarkandi J.G."/>
            <person name="Papp V."/>
            <person name="Albert L."/>
            <person name="Andreopoulos W."/>
            <person name="Angelini C."/>
            <person name="Antonin V."/>
            <person name="Barry K.W."/>
            <person name="Bougher N.L."/>
            <person name="Buchanan P."/>
            <person name="Buyck B."/>
            <person name="Bense V."/>
            <person name="Catcheside P."/>
            <person name="Chovatia M."/>
            <person name="Cooper J."/>
            <person name="Damon W."/>
            <person name="Desjardin D."/>
            <person name="Finy P."/>
            <person name="Geml J."/>
            <person name="Haridas S."/>
            <person name="Hughes K."/>
            <person name="Justo A."/>
            <person name="Karasinski D."/>
            <person name="Kautmanova I."/>
            <person name="Kiss B."/>
            <person name="Kocsube S."/>
            <person name="Kotiranta H."/>
            <person name="LaButti K.M."/>
            <person name="Lechner B.E."/>
            <person name="Liimatainen K."/>
            <person name="Lipzen A."/>
            <person name="Lukacs Z."/>
            <person name="Mihaltcheva S."/>
            <person name="Morgado L.N."/>
            <person name="Niskanen T."/>
            <person name="Noordeloos M.E."/>
            <person name="Ohm R.A."/>
            <person name="Ortiz-Santana B."/>
            <person name="Ovrebo C."/>
            <person name="Racz N."/>
            <person name="Riley R."/>
            <person name="Savchenko A."/>
            <person name="Shiryaev A."/>
            <person name="Soop K."/>
            <person name="Spirin V."/>
            <person name="Szebenyi C."/>
            <person name="Tomsovsky M."/>
            <person name="Tulloss R.E."/>
            <person name="Uehling J."/>
            <person name="Grigoriev I.V."/>
            <person name="Vagvolgyi C."/>
            <person name="Papp T."/>
            <person name="Martin F.M."/>
            <person name="Miettinen O."/>
            <person name="Hibbett D.S."/>
            <person name="Nagy L.G."/>
        </authorList>
    </citation>
    <scope>NUCLEOTIDE SEQUENCE [LARGE SCALE GENOMIC DNA]</scope>
    <source>
        <strain evidence="1 2">CBS 962.96</strain>
    </source>
</reference>
<accession>A0A4S8LM39</accession>
<gene>
    <name evidence="1" type="ORF">K435DRAFT_781352</name>
</gene>
<keyword evidence="2" id="KW-1185">Reference proteome</keyword>
<dbReference type="Proteomes" id="UP000297245">
    <property type="component" value="Unassembled WGS sequence"/>
</dbReference>
<organism evidence="1 2">
    <name type="scientific">Dendrothele bispora (strain CBS 962.96)</name>
    <dbReference type="NCBI Taxonomy" id="1314807"/>
    <lineage>
        <taxon>Eukaryota</taxon>
        <taxon>Fungi</taxon>
        <taxon>Dikarya</taxon>
        <taxon>Basidiomycota</taxon>
        <taxon>Agaricomycotina</taxon>
        <taxon>Agaricomycetes</taxon>
        <taxon>Agaricomycetidae</taxon>
        <taxon>Agaricales</taxon>
        <taxon>Agaricales incertae sedis</taxon>
        <taxon>Dendrothele</taxon>
    </lineage>
</organism>
<name>A0A4S8LM39_DENBC</name>
<dbReference type="EMBL" id="ML179345">
    <property type="protein sequence ID" value="THU90100.1"/>
    <property type="molecule type" value="Genomic_DNA"/>
</dbReference>
<dbReference type="AlphaFoldDB" id="A0A4S8LM39"/>
<evidence type="ECO:0000313" key="1">
    <source>
        <dbReference type="EMBL" id="THU90100.1"/>
    </source>
</evidence>
<evidence type="ECO:0000313" key="2">
    <source>
        <dbReference type="Proteomes" id="UP000297245"/>
    </source>
</evidence>
<proteinExistence type="predicted"/>
<protein>
    <submittedName>
        <fullName evidence="1">Uncharacterized protein</fullName>
    </submittedName>
</protein>
<sequence length="61" mass="6862">MGFIPYSLRVKSGAPDASDKDLVFFTHTLSGPDPGPCVGEDVLEQLREVLRTDIRPRWIVY</sequence>